<reference evidence="5" key="1">
    <citation type="submission" date="2012-06" db="EMBL/GenBank/DDBJ databases">
        <title>Short 5' UTR of Entamoeba genes.</title>
        <authorList>
            <person name="Hiranuka K."/>
            <person name="Kumagai M."/>
            <person name="Wakaguri H."/>
            <person name="Suzuki Y."/>
            <person name="Sugano S."/>
            <person name="Watanabe J."/>
            <person name="Makioka A."/>
        </authorList>
    </citation>
    <scope>NUCLEOTIDE SEQUENCE</scope>
    <source>
        <strain evidence="5">IP1</strain>
    </source>
</reference>
<evidence type="ECO:0000259" key="2">
    <source>
        <dbReference type="Pfam" id="PF17101"/>
    </source>
</evidence>
<dbReference type="AlphaFoldDB" id="S0AZY3"/>
<dbReference type="InterPro" id="IPR031356">
    <property type="entry name" value="Stealth_CR4"/>
</dbReference>
<dbReference type="InterPro" id="IPR053362">
    <property type="entry name" value="RPS_phosphotransferase_WefF"/>
</dbReference>
<sequence length="387" mass="45122">MMKVTSLVFILMCVLFTFLYFTTPQFLIDPRVVMYQYETAKQQISITIEQKTLPQLVNKTVPKYTDKVCPEGIDVVWLWVNGSDPVFRQQYERSGKKSGEGRFRDYNTLQYSLRSVYEYAPYIKNYYIVTMDQIPSFINMSRLTYNDYKLRIVSHKEIFPDTSVLPIFNSNALEVSLHNIKNLSSCFLYLNDDMFLGNTLSPSHFIAQTGKLKIYANSWAAPDKERMQKNIWHRSVGYSNERVNAIFKQPPTKKHSYVSHHCYFFKTSILADLEKNLKKEYVKTRQSKFRHDDDMAVPFSHGAYAVESGNGTYIRESNYYYATFTGNRATNLKTINNIKNKKPQCVCLNDALDKATKDQIDKETIVLHTFLDQYLPRSSPFENEVSL</sequence>
<evidence type="ECO:0008006" key="6">
    <source>
        <dbReference type="Google" id="ProtNLM"/>
    </source>
</evidence>
<proteinExistence type="evidence at transcript level"/>
<feature type="domain" description="Stealth protein CR2 conserved region 2" evidence="1">
    <location>
        <begin position="102"/>
        <end position="211"/>
    </location>
</feature>
<accession>S0AZY3</accession>
<evidence type="ECO:0000259" key="4">
    <source>
        <dbReference type="Pfam" id="PF17103"/>
    </source>
</evidence>
<dbReference type="InterPro" id="IPR021520">
    <property type="entry name" value="Stealth_CR2"/>
</dbReference>
<dbReference type="Pfam" id="PF17101">
    <property type="entry name" value="Stealth_CR1"/>
    <property type="match status" value="1"/>
</dbReference>
<dbReference type="Pfam" id="PF17103">
    <property type="entry name" value="Stealth_CR4"/>
    <property type="match status" value="1"/>
</dbReference>
<dbReference type="GO" id="GO:0016772">
    <property type="term" value="F:transferase activity, transferring phosphorus-containing groups"/>
    <property type="evidence" value="ECO:0007669"/>
    <property type="project" value="InterPro"/>
</dbReference>
<feature type="domain" description="Stealth protein CR4 conserved region 4" evidence="4">
    <location>
        <begin position="338"/>
        <end position="383"/>
    </location>
</feature>
<name>S0AZY3_ENTIV</name>
<dbReference type="Pfam" id="PF11380">
    <property type="entry name" value="Stealth_CR2"/>
    <property type="match status" value="1"/>
</dbReference>
<organism evidence="5">
    <name type="scientific">Entamoeba invadens</name>
    <dbReference type="NCBI Taxonomy" id="33085"/>
    <lineage>
        <taxon>Eukaryota</taxon>
        <taxon>Amoebozoa</taxon>
        <taxon>Evosea</taxon>
        <taxon>Archamoebae</taxon>
        <taxon>Mastigamoebida</taxon>
        <taxon>Entamoebidae</taxon>
        <taxon>Entamoeba</taxon>
    </lineage>
</organism>
<dbReference type="EMBL" id="AK422615">
    <property type="protein sequence ID" value="BAN41080.1"/>
    <property type="molecule type" value="mRNA"/>
</dbReference>
<dbReference type="VEuPathDB" id="AmoebaDB:EIN_469670"/>
<evidence type="ECO:0000259" key="3">
    <source>
        <dbReference type="Pfam" id="PF17102"/>
    </source>
</evidence>
<dbReference type="PANTHER" id="PTHR47452">
    <property type="entry name" value="PUTATIVE-RELATED"/>
    <property type="match status" value="1"/>
</dbReference>
<evidence type="ECO:0000313" key="5">
    <source>
        <dbReference type="EMBL" id="BAN41080.1"/>
    </source>
</evidence>
<dbReference type="InterPro" id="IPR031358">
    <property type="entry name" value="Stealth_CR1"/>
</dbReference>
<protein>
    <recommendedName>
        <fullName evidence="6">Glycosyltransferase</fullName>
    </recommendedName>
</protein>
<dbReference type="Pfam" id="PF17102">
    <property type="entry name" value="Stealth_CR3"/>
    <property type="match status" value="1"/>
</dbReference>
<evidence type="ECO:0000259" key="1">
    <source>
        <dbReference type="Pfam" id="PF11380"/>
    </source>
</evidence>
<feature type="domain" description="Stealth protein CR3 conserved region 3" evidence="3">
    <location>
        <begin position="259"/>
        <end position="307"/>
    </location>
</feature>
<feature type="domain" description="Stealth protein CR1 conserved region 1" evidence="2">
    <location>
        <begin position="73"/>
        <end position="98"/>
    </location>
</feature>
<dbReference type="PANTHER" id="PTHR47452:SF2">
    <property type="entry name" value="GLYCOSYLTRANSFERASE"/>
    <property type="match status" value="1"/>
</dbReference>
<dbReference type="InterPro" id="IPR031357">
    <property type="entry name" value="Stealth_CR3"/>
</dbReference>